<proteinExistence type="predicted"/>
<evidence type="ECO:0000256" key="1">
    <source>
        <dbReference type="ARBA" id="ARBA00022553"/>
    </source>
</evidence>
<name>A0ABX0Y8R9_9PSED</name>
<accession>A0ABX0Y8R9</accession>
<dbReference type="RefSeq" id="WP_168080994.1">
    <property type="nucleotide sequence ID" value="NZ_JAAVJI010000001.1"/>
</dbReference>
<protein>
    <submittedName>
        <fullName evidence="4">Response regulator</fullName>
    </submittedName>
</protein>
<organism evidence="4 5">
    <name type="scientific">Pseudomonas quercus</name>
    <dbReference type="NCBI Taxonomy" id="2722792"/>
    <lineage>
        <taxon>Bacteria</taxon>
        <taxon>Pseudomonadati</taxon>
        <taxon>Pseudomonadota</taxon>
        <taxon>Gammaproteobacteria</taxon>
        <taxon>Pseudomonadales</taxon>
        <taxon>Pseudomonadaceae</taxon>
        <taxon>Pseudomonas</taxon>
    </lineage>
</organism>
<reference evidence="4 5" key="1">
    <citation type="submission" date="2020-03" db="EMBL/GenBank/DDBJ databases">
        <authorList>
            <person name="Wang L."/>
            <person name="He N."/>
            <person name="Li Y."/>
            <person name="Fang Y."/>
            <person name="Zhang F."/>
        </authorList>
    </citation>
    <scope>NUCLEOTIDE SEQUENCE [LARGE SCALE GENOMIC DNA]</scope>
    <source>
        <strain evidence="5">hsmgli-8</strain>
    </source>
</reference>
<keyword evidence="1 2" id="KW-0597">Phosphoprotein</keyword>
<dbReference type="SMART" id="SM00448">
    <property type="entry name" value="REC"/>
    <property type="match status" value="1"/>
</dbReference>
<dbReference type="SUPFAM" id="SSF52172">
    <property type="entry name" value="CheY-like"/>
    <property type="match status" value="1"/>
</dbReference>
<evidence type="ECO:0000256" key="2">
    <source>
        <dbReference type="PROSITE-ProRule" id="PRU00169"/>
    </source>
</evidence>
<dbReference type="InterPro" id="IPR011006">
    <property type="entry name" value="CheY-like_superfamily"/>
</dbReference>
<dbReference type="PROSITE" id="PS50110">
    <property type="entry name" value="RESPONSE_REGULATORY"/>
    <property type="match status" value="1"/>
</dbReference>
<evidence type="ECO:0000259" key="3">
    <source>
        <dbReference type="PROSITE" id="PS50110"/>
    </source>
</evidence>
<evidence type="ECO:0000313" key="5">
    <source>
        <dbReference type="Proteomes" id="UP000746535"/>
    </source>
</evidence>
<dbReference type="Proteomes" id="UP000746535">
    <property type="component" value="Unassembled WGS sequence"/>
</dbReference>
<dbReference type="InterPro" id="IPR001789">
    <property type="entry name" value="Sig_transdc_resp-reg_receiver"/>
</dbReference>
<dbReference type="EMBL" id="JAAVJI010000001">
    <property type="protein sequence ID" value="NJO99651.1"/>
    <property type="molecule type" value="Genomic_DNA"/>
</dbReference>
<gene>
    <name evidence="4" type="ORF">HBH25_02070</name>
</gene>
<dbReference type="PANTHER" id="PTHR44591">
    <property type="entry name" value="STRESS RESPONSE REGULATOR PROTEIN 1"/>
    <property type="match status" value="1"/>
</dbReference>
<feature type="modified residue" description="4-aspartylphosphate" evidence="2">
    <location>
        <position position="53"/>
    </location>
</feature>
<sequence length="121" mass="13810">MKVLIAEDDELLRWIAEEVVEQLELAVVSFESADEAMRHMRANPEDVAIVVTDYVMPGELDGWEFAKLVCKKWPDIPVILTTGSAGESEGNIRFLQKPWQIGELTDLLRSSILSIQRRKQR</sequence>
<evidence type="ECO:0000313" key="4">
    <source>
        <dbReference type="EMBL" id="NJO99651.1"/>
    </source>
</evidence>
<comment type="caution">
    <text evidence="4">The sequence shown here is derived from an EMBL/GenBank/DDBJ whole genome shotgun (WGS) entry which is preliminary data.</text>
</comment>
<dbReference type="Gene3D" id="3.40.50.2300">
    <property type="match status" value="1"/>
</dbReference>
<feature type="domain" description="Response regulatory" evidence="3">
    <location>
        <begin position="2"/>
        <end position="112"/>
    </location>
</feature>
<keyword evidence="5" id="KW-1185">Reference proteome</keyword>
<dbReference type="PANTHER" id="PTHR44591:SF3">
    <property type="entry name" value="RESPONSE REGULATORY DOMAIN-CONTAINING PROTEIN"/>
    <property type="match status" value="1"/>
</dbReference>
<dbReference type="Pfam" id="PF00072">
    <property type="entry name" value="Response_reg"/>
    <property type="match status" value="1"/>
</dbReference>
<dbReference type="InterPro" id="IPR050595">
    <property type="entry name" value="Bact_response_regulator"/>
</dbReference>